<protein>
    <recommendedName>
        <fullName evidence="4">Type 4a pilus biogenesis protein PilO</fullName>
    </recommendedName>
</protein>
<keyword evidence="1" id="KW-0175">Coiled coil</keyword>
<gene>
    <name evidence="2" type="ORF">E9232_004796</name>
</gene>
<dbReference type="EMBL" id="JAVDPW010000008">
    <property type="protein sequence ID" value="MDR6292258.1"/>
    <property type="molecule type" value="Genomic_DNA"/>
</dbReference>
<dbReference type="RefSeq" id="WP_309798206.1">
    <property type="nucleotide sequence ID" value="NZ_JAVDPW010000008.1"/>
</dbReference>
<reference evidence="2 3" key="1">
    <citation type="submission" date="2023-07" db="EMBL/GenBank/DDBJ databases">
        <title>Sorghum-associated microbial communities from plants grown in Nebraska, USA.</title>
        <authorList>
            <person name="Schachtman D."/>
        </authorList>
    </citation>
    <scope>NUCLEOTIDE SEQUENCE [LARGE SCALE GENOMIC DNA]</scope>
    <source>
        <strain evidence="2 3">584</strain>
    </source>
</reference>
<sequence length="190" mass="19338">MSFDLSPAAARALAIGLLLLLVAGIGVGFAAGTVAIRDADDTAAGLRQELALLARLSMTRDRLEERRAALVAAAGGATPALQGASPAIAAASLQQLVGGIVAAHAGRVDSTLVLPAIEDPGYTRIGLRATFSARIGALRDILYAFEAGAPPLFIPAFTIRADTAAGDSEDPDLTVSVDLYGVMRRSAEGS</sequence>
<evidence type="ECO:0000313" key="2">
    <source>
        <dbReference type="EMBL" id="MDR6292258.1"/>
    </source>
</evidence>
<dbReference type="Proteomes" id="UP001262410">
    <property type="component" value="Unassembled WGS sequence"/>
</dbReference>
<name>A0ABU1JUG5_9PROT</name>
<evidence type="ECO:0000256" key="1">
    <source>
        <dbReference type="SAM" id="Coils"/>
    </source>
</evidence>
<evidence type="ECO:0008006" key="4">
    <source>
        <dbReference type="Google" id="ProtNLM"/>
    </source>
</evidence>
<dbReference type="NCBIfam" id="NF040576">
    <property type="entry name" value="T2SS_GspM_XpsM"/>
    <property type="match status" value="1"/>
</dbReference>
<dbReference type="InterPro" id="IPR034756">
    <property type="entry name" value="T2SSM_b"/>
</dbReference>
<accession>A0ABU1JUG5</accession>
<comment type="caution">
    <text evidence="2">The sequence shown here is derived from an EMBL/GenBank/DDBJ whole genome shotgun (WGS) entry which is preliminary data.</text>
</comment>
<keyword evidence="3" id="KW-1185">Reference proteome</keyword>
<evidence type="ECO:0000313" key="3">
    <source>
        <dbReference type="Proteomes" id="UP001262410"/>
    </source>
</evidence>
<feature type="coiled-coil region" evidence="1">
    <location>
        <begin position="46"/>
        <end position="73"/>
    </location>
</feature>
<organism evidence="2 3">
    <name type="scientific">Inquilinus ginsengisoli</name>
    <dbReference type="NCBI Taxonomy" id="363840"/>
    <lineage>
        <taxon>Bacteria</taxon>
        <taxon>Pseudomonadati</taxon>
        <taxon>Pseudomonadota</taxon>
        <taxon>Alphaproteobacteria</taxon>
        <taxon>Rhodospirillales</taxon>
        <taxon>Rhodospirillaceae</taxon>
        <taxon>Inquilinus</taxon>
    </lineage>
</organism>
<dbReference type="Pfam" id="PF10741">
    <property type="entry name" value="T2SSM_b"/>
    <property type="match status" value="1"/>
</dbReference>
<proteinExistence type="predicted"/>